<evidence type="ECO:0000256" key="4">
    <source>
        <dbReference type="ARBA" id="ARBA00022603"/>
    </source>
</evidence>
<sequence length="117" mass="13038">MLSFLRTMRLSEWRSLYPMRPSRMIDPDQLDGTEFQKSVWKQLLAIPYGETRTYKQIAEAICRPKSSRAVANACGANPFPITIPCHRAVRSDGALGGYSGEGGIETKLKLLIHEGAI</sequence>
<proteinExistence type="inferred from homology"/>
<evidence type="ECO:0000256" key="1">
    <source>
        <dbReference type="ARBA" id="ARBA00001286"/>
    </source>
</evidence>
<dbReference type="InterPro" id="IPR036388">
    <property type="entry name" value="WH-like_DNA-bd_sf"/>
</dbReference>
<dbReference type="InterPro" id="IPR014048">
    <property type="entry name" value="MethylDNA_cys_MeTrfase_DNA-bd"/>
</dbReference>
<evidence type="ECO:0000256" key="7">
    <source>
        <dbReference type="ARBA" id="ARBA00023204"/>
    </source>
</evidence>
<comment type="catalytic activity">
    <reaction evidence="8">
        <text>a 6-O-methyl-2'-deoxyguanosine in DNA + L-cysteinyl-[protein] = S-methyl-L-cysteinyl-[protein] + a 2'-deoxyguanosine in DNA</text>
        <dbReference type="Rhea" id="RHEA:24000"/>
        <dbReference type="Rhea" id="RHEA-COMP:10131"/>
        <dbReference type="Rhea" id="RHEA-COMP:10132"/>
        <dbReference type="Rhea" id="RHEA-COMP:11367"/>
        <dbReference type="Rhea" id="RHEA-COMP:11368"/>
        <dbReference type="ChEBI" id="CHEBI:29950"/>
        <dbReference type="ChEBI" id="CHEBI:82612"/>
        <dbReference type="ChEBI" id="CHEBI:85445"/>
        <dbReference type="ChEBI" id="CHEBI:85448"/>
        <dbReference type="EC" id="2.1.1.63"/>
    </reaction>
</comment>
<protein>
    <recommendedName>
        <fullName evidence="3">methylated-DNA--[protein]-cysteine S-methyltransferase</fullName>
        <ecNumber evidence="3">2.1.1.63</ecNumber>
    </recommendedName>
</protein>
<evidence type="ECO:0000256" key="8">
    <source>
        <dbReference type="ARBA" id="ARBA00049348"/>
    </source>
</evidence>
<dbReference type="SUPFAM" id="SSF46767">
    <property type="entry name" value="Methylated DNA-protein cysteine methyltransferase, C-terminal domain"/>
    <property type="match status" value="1"/>
</dbReference>
<gene>
    <name evidence="10" type="primary">MGMT</name>
    <name evidence="10" type="synonym">ogt</name>
</gene>
<dbReference type="InterPro" id="IPR036217">
    <property type="entry name" value="MethylDNA_cys_MeTrfase_DNAb"/>
</dbReference>
<evidence type="ECO:0000256" key="2">
    <source>
        <dbReference type="ARBA" id="ARBA00008711"/>
    </source>
</evidence>
<organism evidence="10">
    <name type="scientific">uncultured marine group II/III euryarchaeote AD1000_03_F11</name>
    <dbReference type="NCBI Taxonomy" id="1457703"/>
    <lineage>
        <taxon>Archaea</taxon>
        <taxon>Methanobacteriati</taxon>
        <taxon>Methanobacteriota</taxon>
        <taxon>environmental samples</taxon>
    </lineage>
</organism>
<evidence type="ECO:0000256" key="5">
    <source>
        <dbReference type="ARBA" id="ARBA00022679"/>
    </source>
</evidence>
<dbReference type="NCBIfam" id="TIGR00589">
    <property type="entry name" value="ogt"/>
    <property type="match status" value="1"/>
</dbReference>
<evidence type="ECO:0000256" key="3">
    <source>
        <dbReference type="ARBA" id="ARBA00011918"/>
    </source>
</evidence>
<comment type="catalytic activity">
    <reaction evidence="1">
        <text>a 4-O-methyl-thymidine in DNA + L-cysteinyl-[protein] = a thymidine in DNA + S-methyl-L-cysteinyl-[protein]</text>
        <dbReference type="Rhea" id="RHEA:53428"/>
        <dbReference type="Rhea" id="RHEA-COMP:10131"/>
        <dbReference type="Rhea" id="RHEA-COMP:10132"/>
        <dbReference type="Rhea" id="RHEA-COMP:13555"/>
        <dbReference type="Rhea" id="RHEA-COMP:13556"/>
        <dbReference type="ChEBI" id="CHEBI:29950"/>
        <dbReference type="ChEBI" id="CHEBI:82612"/>
        <dbReference type="ChEBI" id="CHEBI:137386"/>
        <dbReference type="ChEBI" id="CHEBI:137387"/>
        <dbReference type="EC" id="2.1.1.63"/>
    </reaction>
</comment>
<dbReference type="GO" id="GO:0006281">
    <property type="term" value="P:DNA repair"/>
    <property type="evidence" value="ECO:0007669"/>
    <property type="project" value="UniProtKB-KW"/>
</dbReference>
<dbReference type="FunFam" id="1.10.10.10:FF:000214">
    <property type="entry name" value="Methylated-DNA--protein-cysteine methyltransferase"/>
    <property type="match status" value="1"/>
</dbReference>
<dbReference type="GO" id="GO:0032259">
    <property type="term" value="P:methylation"/>
    <property type="evidence" value="ECO:0007669"/>
    <property type="project" value="UniProtKB-KW"/>
</dbReference>
<dbReference type="Gene3D" id="1.10.10.10">
    <property type="entry name" value="Winged helix-like DNA-binding domain superfamily/Winged helix DNA-binding domain"/>
    <property type="match status" value="1"/>
</dbReference>
<evidence type="ECO:0000259" key="9">
    <source>
        <dbReference type="Pfam" id="PF01035"/>
    </source>
</evidence>
<keyword evidence="4 10" id="KW-0489">Methyltransferase</keyword>
<feature type="domain" description="Methylated-DNA-[protein]-cysteine S-methyltransferase DNA binding" evidence="9">
    <location>
        <begin position="34"/>
        <end position="116"/>
    </location>
</feature>
<evidence type="ECO:0000313" key="10">
    <source>
        <dbReference type="EMBL" id="AIE90426.1"/>
    </source>
</evidence>
<dbReference type="Pfam" id="PF01035">
    <property type="entry name" value="DNA_binding_1"/>
    <property type="match status" value="1"/>
</dbReference>
<dbReference type="PANTHER" id="PTHR10815">
    <property type="entry name" value="METHYLATED-DNA--PROTEIN-CYSTEINE METHYLTRANSFERASE"/>
    <property type="match status" value="1"/>
</dbReference>
<dbReference type="CDD" id="cd06445">
    <property type="entry name" value="ATase"/>
    <property type="match status" value="1"/>
</dbReference>
<comment type="similarity">
    <text evidence="2">Belongs to the MGMT family.</text>
</comment>
<keyword evidence="7" id="KW-0234">DNA repair</keyword>
<name>A0A075FLT5_9EURY</name>
<keyword evidence="6" id="KW-0227">DNA damage</keyword>
<dbReference type="GO" id="GO:0003908">
    <property type="term" value="F:methylated-DNA-[protein]-cysteine S-methyltransferase activity"/>
    <property type="evidence" value="ECO:0007669"/>
    <property type="project" value="UniProtKB-EC"/>
</dbReference>
<dbReference type="AlphaFoldDB" id="A0A075FLT5"/>
<dbReference type="EC" id="2.1.1.63" evidence="3"/>
<evidence type="ECO:0000256" key="6">
    <source>
        <dbReference type="ARBA" id="ARBA00022763"/>
    </source>
</evidence>
<reference evidence="10" key="1">
    <citation type="journal article" date="2014" name="Genome Biol. Evol.">
        <title>Pangenome evidence for extensive interdomain horizontal transfer affecting lineage core and shell genes in uncultured planktonic thaumarchaeota and euryarchaeota.</title>
        <authorList>
            <person name="Deschamps P."/>
            <person name="Zivanovic Y."/>
            <person name="Moreira D."/>
            <person name="Rodriguez-Valera F."/>
            <person name="Lopez-Garcia P."/>
        </authorList>
    </citation>
    <scope>NUCLEOTIDE SEQUENCE</scope>
</reference>
<dbReference type="EMBL" id="KF900309">
    <property type="protein sequence ID" value="AIE90426.1"/>
    <property type="molecule type" value="Genomic_DNA"/>
</dbReference>
<accession>A0A075FLT5</accession>
<keyword evidence="5 10" id="KW-0808">Transferase</keyword>
<dbReference type="PANTHER" id="PTHR10815:SF13">
    <property type="entry name" value="METHYLATED-DNA--PROTEIN-CYSTEINE METHYLTRANSFERASE"/>
    <property type="match status" value="1"/>
</dbReference>